<evidence type="ECO:0000256" key="1">
    <source>
        <dbReference type="ARBA" id="ARBA00022448"/>
    </source>
</evidence>
<proteinExistence type="predicted"/>
<reference evidence="7 8" key="1">
    <citation type="journal article" date="2019" name="Front. Genet.">
        <title>Whole-Genome Sequencing of the Opportunistic Yeast Pathogen Candida inconspicua Uncovers Its Hybrid Origin.</title>
        <authorList>
            <person name="Mixao V."/>
            <person name="Hansen A.P."/>
            <person name="Saus E."/>
            <person name="Boekhout T."/>
            <person name="Lass-Florl C."/>
            <person name="Gabaldon T."/>
        </authorList>
    </citation>
    <scope>NUCLEOTIDE SEQUENCE [LARGE SCALE GENOMIC DNA]</scope>
    <source>
        <strain evidence="7 8">CBS 180</strain>
    </source>
</reference>
<feature type="region of interest" description="Disordered" evidence="3">
    <location>
        <begin position="400"/>
        <end position="428"/>
    </location>
</feature>
<dbReference type="Proteomes" id="UP000307173">
    <property type="component" value="Unassembled WGS sequence"/>
</dbReference>
<dbReference type="InterPro" id="IPR032691">
    <property type="entry name" value="Mon2/Sec7/BIG1-like_HUS"/>
</dbReference>
<accession>A0A4T0X042</accession>
<evidence type="ECO:0000256" key="2">
    <source>
        <dbReference type="ARBA" id="ARBA00022927"/>
    </source>
</evidence>
<dbReference type="InterPro" id="IPR032629">
    <property type="entry name" value="DCB_dom"/>
</dbReference>
<dbReference type="OrthoDB" id="294853at2759"/>
<feature type="compositionally biased region" description="Polar residues" evidence="3">
    <location>
        <begin position="400"/>
        <end position="426"/>
    </location>
</feature>
<dbReference type="GO" id="GO:0005794">
    <property type="term" value="C:Golgi apparatus"/>
    <property type="evidence" value="ECO:0007669"/>
    <property type="project" value="UniProtKB-ARBA"/>
</dbReference>
<feature type="domain" description="Mon2 C-terminal" evidence="5">
    <location>
        <begin position="938"/>
        <end position="1075"/>
    </location>
</feature>
<dbReference type="InterPro" id="IPR032817">
    <property type="entry name" value="Mon2_C"/>
</dbReference>
<evidence type="ECO:0000259" key="5">
    <source>
        <dbReference type="Pfam" id="PF16206"/>
    </source>
</evidence>
<dbReference type="Pfam" id="PF16206">
    <property type="entry name" value="Mon2_C"/>
    <property type="match status" value="1"/>
</dbReference>
<dbReference type="STRING" id="52247.A0A4T0X042"/>
<evidence type="ECO:0000313" key="7">
    <source>
        <dbReference type="EMBL" id="TID26141.1"/>
    </source>
</evidence>
<keyword evidence="1" id="KW-0813">Transport</keyword>
<organism evidence="7 8">
    <name type="scientific">Pichia inconspicua</name>
    <dbReference type="NCBI Taxonomy" id="52247"/>
    <lineage>
        <taxon>Eukaryota</taxon>
        <taxon>Fungi</taxon>
        <taxon>Dikarya</taxon>
        <taxon>Ascomycota</taxon>
        <taxon>Saccharomycotina</taxon>
        <taxon>Pichiomycetes</taxon>
        <taxon>Pichiales</taxon>
        <taxon>Pichiaceae</taxon>
        <taxon>Pichia</taxon>
    </lineage>
</organism>
<feature type="domain" description="Mon2/Sec7/BIG1-like HUS" evidence="4">
    <location>
        <begin position="220"/>
        <end position="373"/>
    </location>
</feature>
<name>A0A4T0X042_9ASCO</name>
<evidence type="ECO:0000259" key="4">
    <source>
        <dbReference type="Pfam" id="PF12783"/>
    </source>
</evidence>
<comment type="caution">
    <text evidence="7">The sequence shown here is derived from an EMBL/GenBank/DDBJ whole genome shotgun (WGS) entry which is preliminary data.</text>
</comment>
<dbReference type="GO" id="GO:0015031">
    <property type="term" value="P:protein transport"/>
    <property type="evidence" value="ECO:0007669"/>
    <property type="project" value="UniProtKB-KW"/>
</dbReference>
<evidence type="ECO:0000313" key="8">
    <source>
        <dbReference type="Proteomes" id="UP000307173"/>
    </source>
</evidence>
<gene>
    <name evidence="7" type="ORF">CANINC_002836</name>
</gene>
<keyword evidence="8" id="KW-1185">Reference proteome</keyword>
<evidence type="ECO:0000259" key="6">
    <source>
        <dbReference type="Pfam" id="PF16213"/>
    </source>
</evidence>
<dbReference type="Pfam" id="PF12783">
    <property type="entry name" value="Sec7-like_HUS"/>
    <property type="match status" value="1"/>
</dbReference>
<dbReference type="Pfam" id="PF16213">
    <property type="entry name" value="DCB"/>
    <property type="match status" value="1"/>
</dbReference>
<feature type="domain" description="Mon2/Sec7/BIG1-like dimerisation and cyclophilin-binding" evidence="6">
    <location>
        <begin position="10"/>
        <end position="193"/>
    </location>
</feature>
<evidence type="ECO:0000256" key="3">
    <source>
        <dbReference type="SAM" id="MobiDB-lite"/>
    </source>
</evidence>
<keyword evidence="2" id="KW-0653">Protein transport</keyword>
<protein>
    <submittedName>
        <fullName evidence="7">Uncharacterized protein</fullName>
    </submittedName>
</protein>
<dbReference type="EMBL" id="SELW01000468">
    <property type="protein sequence ID" value="TID26141.1"/>
    <property type="molecule type" value="Genomic_DNA"/>
</dbReference>
<sequence length="1646" mass="187874">MSHKNIGSGISDQILNELIALGTDAKRKNPEIRHACDHSIEIIKPFTGVNGKKHTTQFQTTVKNHPEFIAPWIMACLSKNPKLILQSLKTLSKIIQLQLLPDINEHPKESIDVVEQIVDALYEASPSGEEVQVKLLQLLPSFCQLYAFYINDKILSKVLLICSNLQGANKTPLIVNTAQATFTQLLDIAFSKVDSPNAPPLEQKYDVPIDEQKSIKVDQYLYDVQRIVIDMCTLIEHHKPSYLQTNYISEDYGFEILESLIKNNANIFLSHVELAFLLRTKVAPLLLRFMSSSKDFTLMVKVSRLILLLLNEEFDVLRVESEVTLSLLTHLITKESGSPFWKKILVAEIYVNVFKNKDLLKKIFMEYDNNPKEERKPVIHELLLLLRNLVVEQKHTLNTGDLIQPSSSTQDTASPTANGKQQSKQSHPIGLRTSDFKTVVKYLDCIDKQEPPNVPNTYFLFLISSIIFSLSDCIQLLTLDLMKLTDPMLHLTPEIIESKNDATLKKEFECITDFIVNTWEIQLEISDIFIRSTLDNELFSNNLKLLENLCYCAGIVSLDEVKHSVLKYLGISALRLDGTYGYKSRVQSIGESIVGTISSTLGSAVSNISNNSASVHSSQSNGFKFYPRTINTRQTLVFHTLMRLSVSLGANLKSDWNIVFITLQWISYYVDGPTVHKIKDAPPISQYLQNRDLQIIDHSLGEMTKSIYNLDELAYSDIVKTITQLSEAVLTDSNETPQLLMPLDKNGNLQPCAFNRDFYIGKMADICTINPTKFLISSNSNFEDITKYFCRIVCDRSFTDDMRMLGSRGFNRTLRVCIDTGFDNNDENSRKLTEVKVLTSMFTFLEQLSGLPFSDELLIVNCEAGMVLQTLETLKALIDRHGSKIQQMWSTVTDILNIPFQLIQTASAEQLKEKALNEMITSILKSSFETIKVILDEILHCIPKTQIKVIIDSLYNFVSQTFDLNISFNSVSYFWLISDYIKDKLEAANEAGDFYSLSLSESDLISVLEKCNDTDNQYYQYLWIYLVLKLAKTAPDSRVQVRNGSILTTFSVIDSFSYNDELLSLLYDIVLFPHLLQMKVPANLKSLKSTDQKDWMDSYMNITSGIFKVFLIQINSVFNIEQVTKMWEGIVTFMVDLVNLDFGWIELNTLLFKSYSEVLSSFLDSKQELSSQILELSYSPWSSIKLNYNFNNASQYQAMLCSFVGCFKKAFDLLKPEMNVTKFEKMLTVLNFSIKYPVLVDTRNDYQKCTILQKTVLENLEKLEIDKSDSHYISYESLIFQQLNVIITLPFHTRDLIIKKIGDKDIKVPSFVAASNYGIKILEIHLSELLSLPFINDGSIMNTIRSLIEPTRLKNSKMKISNDDNEEVSYLWMISFNCLTKIVEGVIDLLISTLKERFTEDLNKKALDALIPYLVSSFECCFVSYKENTEEFDLHQYYVLKTSLTKLFQTFDKGDVYEISDDVIESFISLLWTNSFFYKHDSIMESVIPIDLNVANMKELTATLCHETNWDIFGTTERITIAPRLHLSQQCLVDLTELSKEEKFPSLGKVGYPFLIARCAYTFRKFIMDKKLVGEQPPMSIQVVDLQNIVQCLQSILQISTEPVSFTINQHKLSAYLKELTIYTLPLVADENVRKNLTKVCCCLCK</sequence>